<protein>
    <recommendedName>
        <fullName evidence="2">Anti-sigma factor antagonist</fullName>
    </recommendedName>
</protein>
<dbReference type="Proteomes" id="UP000198575">
    <property type="component" value="Unassembled WGS sequence"/>
</dbReference>
<dbReference type="OrthoDB" id="280847at2"/>
<evidence type="ECO:0000259" key="3">
    <source>
        <dbReference type="PROSITE" id="PS50801"/>
    </source>
</evidence>
<evidence type="ECO:0000313" key="4">
    <source>
        <dbReference type="EMBL" id="SFN09540.1"/>
    </source>
</evidence>
<name>A0A1I4W8E5_9GAMM</name>
<comment type="similarity">
    <text evidence="1 2">Belongs to the anti-sigma-factor antagonist family.</text>
</comment>
<dbReference type="STRING" id="578942.SAMN05216289_10464"/>
<reference evidence="4 5" key="1">
    <citation type="submission" date="2016-10" db="EMBL/GenBank/DDBJ databases">
        <authorList>
            <person name="de Groot N.N."/>
        </authorList>
    </citation>
    <scope>NUCLEOTIDE SEQUENCE [LARGE SCALE GENOMIC DNA]</scope>
    <source>
        <strain evidence="4 5">CGMCC 1.7659</strain>
    </source>
</reference>
<accession>A0A1I4W8E5</accession>
<dbReference type="PANTHER" id="PTHR33495:SF2">
    <property type="entry name" value="ANTI-SIGMA FACTOR ANTAGONIST TM_1081-RELATED"/>
    <property type="match status" value="1"/>
</dbReference>
<keyword evidence="5" id="KW-1185">Reference proteome</keyword>
<dbReference type="EMBL" id="FOVF01000004">
    <property type="protein sequence ID" value="SFN09540.1"/>
    <property type="molecule type" value="Genomic_DNA"/>
</dbReference>
<dbReference type="InterPro" id="IPR002645">
    <property type="entry name" value="STAS_dom"/>
</dbReference>
<gene>
    <name evidence="4" type="ORF">SAMN05216289_10464</name>
</gene>
<organism evidence="4 5">
    <name type="scientific">Dokdonella immobilis</name>
    <dbReference type="NCBI Taxonomy" id="578942"/>
    <lineage>
        <taxon>Bacteria</taxon>
        <taxon>Pseudomonadati</taxon>
        <taxon>Pseudomonadota</taxon>
        <taxon>Gammaproteobacteria</taxon>
        <taxon>Lysobacterales</taxon>
        <taxon>Rhodanobacteraceae</taxon>
        <taxon>Dokdonella</taxon>
    </lineage>
</organism>
<dbReference type="GO" id="GO:0043856">
    <property type="term" value="F:anti-sigma factor antagonist activity"/>
    <property type="evidence" value="ECO:0007669"/>
    <property type="project" value="InterPro"/>
</dbReference>
<dbReference type="NCBIfam" id="TIGR00377">
    <property type="entry name" value="ant_ant_sig"/>
    <property type="match status" value="1"/>
</dbReference>
<dbReference type="Pfam" id="PF01740">
    <property type="entry name" value="STAS"/>
    <property type="match status" value="1"/>
</dbReference>
<dbReference type="CDD" id="cd07043">
    <property type="entry name" value="STAS_anti-anti-sigma_factors"/>
    <property type="match status" value="1"/>
</dbReference>
<proteinExistence type="inferred from homology"/>
<dbReference type="InterPro" id="IPR003658">
    <property type="entry name" value="Anti-sigma_ant"/>
</dbReference>
<dbReference type="PROSITE" id="PS50801">
    <property type="entry name" value="STAS"/>
    <property type="match status" value="1"/>
</dbReference>
<dbReference type="RefSeq" id="WP_092405318.1">
    <property type="nucleotide sequence ID" value="NZ_FOVF01000004.1"/>
</dbReference>
<feature type="domain" description="STAS" evidence="3">
    <location>
        <begin position="2"/>
        <end position="112"/>
    </location>
</feature>
<dbReference type="AlphaFoldDB" id="A0A1I4W8E5"/>
<dbReference type="PANTHER" id="PTHR33495">
    <property type="entry name" value="ANTI-SIGMA FACTOR ANTAGONIST TM_1081-RELATED-RELATED"/>
    <property type="match status" value="1"/>
</dbReference>
<dbReference type="Gene3D" id="3.30.750.24">
    <property type="entry name" value="STAS domain"/>
    <property type="match status" value="1"/>
</dbReference>
<evidence type="ECO:0000313" key="5">
    <source>
        <dbReference type="Proteomes" id="UP000198575"/>
    </source>
</evidence>
<evidence type="ECO:0000256" key="1">
    <source>
        <dbReference type="ARBA" id="ARBA00009013"/>
    </source>
</evidence>
<dbReference type="InterPro" id="IPR036513">
    <property type="entry name" value="STAS_dom_sf"/>
</dbReference>
<sequence length="117" mass="12443">MNGIEQETAEGCTLIRLRGEVDLSWSQQVRQAVLEALSTSTRVGVVLSEVSYIDSSGIAALVEGFQNARSKGSSFALVAVSDSVRAVLELARLDRVFPIVADIEAIPNVSGAPAWKP</sequence>
<evidence type="ECO:0000256" key="2">
    <source>
        <dbReference type="RuleBase" id="RU003749"/>
    </source>
</evidence>
<dbReference type="SUPFAM" id="SSF52091">
    <property type="entry name" value="SpoIIaa-like"/>
    <property type="match status" value="1"/>
</dbReference>